<keyword evidence="9 16" id="KW-0479">Metal-binding</keyword>
<evidence type="ECO:0000256" key="16">
    <source>
        <dbReference type="PIRSR" id="PIRSR000808-3"/>
    </source>
</evidence>
<evidence type="ECO:0000256" key="4">
    <source>
        <dbReference type="ARBA" id="ARBA00011738"/>
    </source>
</evidence>
<dbReference type="RefSeq" id="XP_033387763.1">
    <property type="nucleotide sequence ID" value="XM_033527115.1"/>
</dbReference>
<evidence type="ECO:0000256" key="5">
    <source>
        <dbReference type="ARBA" id="ARBA00012384"/>
    </source>
</evidence>
<dbReference type="GO" id="GO:0005737">
    <property type="term" value="C:cytoplasm"/>
    <property type="evidence" value="ECO:0007669"/>
    <property type="project" value="TreeGrafter"/>
</dbReference>
<evidence type="ECO:0000256" key="15">
    <source>
        <dbReference type="PIRSR" id="PIRSR000808-2"/>
    </source>
</evidence>
<proteinExistence type="inferred from homology"/>
<dbReference type="OrthoDB" id="418412at2759"/>
<evidence type="ECO:0000313" key="21">
    <source>
        <dbReference type="EMBL" id="KAF2019424.1"/>
    </source>
</evidence>
<evidence type="ECO:0000256" key="3">
    <source>
        <dbReference type="ARBA" id="ARBA00010951"/>
    </source>
</evidence>
<evidence type="ECO:0000256" key="7">
    <source>
        <dbReference type="ARBA" id="ARBA00022679"/>
    </source>
</evidence>
<evidence type="ECO:0000313" key="22">
    <source>
        <dbReference type="Proteomes" id="UP000799778"/>
    </source>
</evidence>
<comment type="cofactor">
    <cofactor evidence="16">
        <name>Zn(2+)</name>
        <dbReference type="ChEBI" id="CHEBI:29105"/>
    </cofactor>
    <text evidence="16">Binds 1 zinc ion per subunit.</text>
</comment>
<comment type="subunit">
    <text evidence="4">Homodimer.</text>
</comment>
<dbReference type="GO" id="GO:0033499">
    <property type="term" value="P:galactose catabolic process via UDP-galactose, Leloir pathway"/>
    <property type="evidence" value="ECO:0007669"/>
    <property type="project" value="TreeGrafter"/>
</dbReference>
<dbReference type="Proteomes" id="UP000799778">
    <property type="component" value="Unassembled WGS sequence"/>
</dbReference>
<evidence type="ECO:0000256" key="10">
    <source>
        <dbReference type="ARBA" id="ARBA00022833"/>
    </source>
</evidence>
<feature type="binding site" description="in other chain" evidence="15">
    <location>
        <position position="186"/>
    </location>
    <ligand>
        <name>UDP-alpha-D-glucose</name>
        <dbReference type="ChEBI" id="CHEBI:58885"/>
        <note>ligand shared between dimeric partners</note>
    </ligand>
</feature>
<feature type="binding site" evidence="17">
    <location>
        <position position="315"/>
    </location>
    <ligand>
        <name>Fe cation</name>
        <dbReference type="ChEBI" id="CHEBI:24875"/>
    </ligand>
</feature>
<feature type="binding site" evidence="16">
    <location>
        <position position="55"/>
    </location>
    <ligand>
        <name>Zn(2+)</name>
        <dbReference type="ChEBI" id="CHEBI:29105"/>
    </ligand>
</feature>
<feature type="binding site" evidence="15">
    <location>
        <begin position="28"/>
        <end position="31"/>
    </location>
    <ligand>
        <name>UDP-alpha-D-glucose</name>
        <dbReference type="ChEBI" id="CHEBI:58885"/>
        <note>ligand shared between dimeric partners</note>
    </ligand>
</feature>
<dbReference type="PIRSF" id="PIRSF000808">
    <property type="entry name" value="GalT"/>
    <property type="match status" value="1"/>
</dbReference>
<dbReference type="Pfam" id="PF01087">
    <property type="entry name" value="GalP_UDP_transf"/>
    <property type="match status" value="1"/>
</dbReference>
<dbReference type="SUPFAM" id="SSF54197">
    <property type="entry name" value="HIT-like"/>
    <property type="match status" value="2"/>
</dbReference>
<dbReference type="InterPro" id="IPR001937">
    <property type="entry name" value="GalP_UDPtransf1"/>
</dbReference>
<comment type="cofactor">
    <cofactor evidence="17">
        <name>Fe cation</name>
        <dbReference type="ChEBI" id="CHEBI:24875"/>
    </cofactor>
    <text evidence="17">Binds 1 Fe cation per subunit.</text>
</comment>
<dbReference type="InterPro" id="IPR036265">
    <property type="entry name" value="HIT-like_sf"/>
</dbReference>
<keyword evidence="12 18" id="KW-0299">Galactose metabolism</keyword>
<gene>
    <name evidence="21" type="ORF">BU24DRAFT_419044</name>
</gene>
<dbReference type="InterPro" id="IPR005849">
    <property type="entry name" value="GalP_Utransf_N"/>
</dbReference>
<protein>
    <recommendedName>
        <fullName evidence="6 18">Galactose-1-phosphate uridylyltransferase</fullName>
        <ecNumber evidence="5 18">2.7.7.12</ecNumber>
    </recommendedName>
</protein>
<feature type="binding site" evidence="17">
    <location>
        <position position="334"/>
    </location>
    <ligand>
        <name>Fe cation</name>
        <dbReference type="ChEBI" id="CHEBI:24875"/>
    </ligand>
</feature>
<feature type="binding site" description="in other chain" evidence="15">
    <location>
        <position position="359"/>
    </location>
    <ligand>
        <name>UDP-alpha-D-glucose</name>
        <dbReference type="ChEBI" id="CHEBI:58885"/>
        <note>ligand shared between dimeric partners</note>
    </ligand>
</feature>
<feature type="binding site" description="in other chain" evidence="15">
    <location>
        <begin position="192"/>
        <end position="194"/>
    </location>
    <ligand>
        <name>UDP-alpha-D-glucose</name>
        <dbReference type="ChEBI" id="CHEBI:58885"/>
        <note>ligand shared between dimeric partners</note>
    </ligand>
</feature>
<feature type="domain" description="Galactose-1-phosphate uridyl transferase N-terminal" evidence="19">
    <location>
        <begin position="8"/>
        <end position="209"/>
    </location>
</feature>
<feature type="active site" description="Tele-UMP-histidine intermediate" evidence="14">
    <location>
        <position position="199"/>
    </location>
</feature>
<dbReference type="GO" id="GO:0008108">
    <property type="term" value="F:UDP-glucose:hexose-1-phosphate uridylyltransferase activity"/>
    <property type="evidence" value="ECO:0007669"/>
    <property type="project" value="UniProtKB-EC"/>
</dbReference>
<evidence type="ECO:0000256" key="6">
    <source>
        <dbReference type="ARBA" id="ARBA00016340"/>
    </source>
</evidence>
<dbReference type="EMBL" id="ML978067">
    <property type="protein sequence ID" value="KAF2019424.1"/>
    <property type="molecule type" value="Genomic_DNA"/>
</dbReference>
<evidence type="ECO:0000256" key="2">
    <source>
        <dbReference type="ARBA" id="ARBA00004947"/>
    </source>
</evidence>
<keyword evidence="8 18" id="KW-0548">Nucleotidyltransferase</keyword>
<sequence>MSEPILNDISHRRLNLLRGSWVLVSPHRNKRPWQGLQESPSRTTLPEYDPKCYLCPSNTRANGEINPKFDRTFVFVNDYSAVKEDQEEYHPERKESSLATRLLQAEAVTGKCYVITFSPSHHLTLADMTPAQILPIIETWTSIYTTHLSPKSPLAQIASSITLPPESREHVVQPSAQYRYMQIFENKGTTMGCSNPHPHGQIWTTTSLPEEPSIEIQQFQKYNKEHGGAHLLTDYAELESNEKERTVFENKSFWAGVPYWAVWPFEIMIVSRQHKRALVDFDDSERAELAEAIAEVTRRYDNLFETQFPYSMGLHQAPLEGTPEEIEASHFHIHFYPPLLRSATVRKFQVGYEMLAEPQRDITPEQAAERLRACGGELYRRKL</sequence>
<keyword evidence="7 18" id="KW-0808">Transferase</keyword>
<dbReference type="EC" id="2.7.7.12" evidence="5 18"/>
<dbReference type="NCBIfam" id="TIGR00209">
    <property type="entry name" value="galT_1"/>
    <property type="match status" value="1"/>
</dbReference>
<evidence type="ECO:0000256" key="8">
    <source>
        <dbReference type="ARBA" id="ARBA00022695"/>
    </source>
</evidence>
<dbReference type="CDD" id="cd00608">
    <property type="entry name" value="GalT"/>
    <property type="match status" value="1"/>
</dbReference>
<feature type="binding site" description="in other chain" evidence="15">
    <location>
        <begin position="77"/>
        <end position="78"/>
    </location>
    <ligand>
        <name>UDP-alpha-D-glucose</name>
        <dbReference type="ChEBI" id="CHEBI:58885"/>
        <note>ligand shared between dimeric partners</note>
    </ligand>
</feature>
<dbReference type="Gene3D" id="3.30.428.10">
    <property type="entry name" value="HIT-like"/>
    <property type="match status" value="2"/>
</dbReference>
<keyword evidence="11 17" id="KW-0408">Iron</keyword>
<evidence type="ECO:0000256" key="13">
    <source>
        <dbReference type="ARBA" id="ARBA00023277"/>
    </source>
</evidence>
<accession>A0A6A5Y4I4</accession>
<evidence type="ECO:0000259" key="20">
    <source>
        <dbReference type="Pfam" id="PF02744"/>
    </source>
</evidence>
<evidence type="ECO:0000256" key="18">
    <source>
        <dbReference type="RuleBase" id="RU000506"/>
    </source>
</evidence>
<feature type="binding site" evidence="17">
    <location>
        <position position="215"/>
    </location>
    <ligand>
        <name>Fe cation</name>
        <dbReference type="ChEBI" id="CHEBI:24875"/>
    </ligand>
</feature>
<evidence type="ECO:0000256" key="11">
    <source>
        <dbReference type="ARBA" id="ARBA00023004"/>
    </source>
</evidence>
<keyword evidence="13 18" id="KW-0119">Carbohydrate metabolism</keyword>
<reference evidence="21" key="1">
    <citation type="journal article" date="2020" name="Stud. Mycol.">
        <title>101 Dothideomycetes genomes: a test case for predicting lifestyles and emergence of pathogens.</title>
        <authorList>
            <person name="Haridas S."/>
            <person name="Albert R."/>
            <person name="Binder M."/>
            <person name="Bloem J."/>
            <person name="Labutti K."/>
            <person name="Salamov A."/>
            <person name="Andreopoulos B."/>
            <person name="Baker S."/>
            <person name="Barry K."/>
            <person name="Bills G."/>
            <person name="Bluhm B."/>
            <person name="Cannon C."/>
            <person name="Castanera R."/>
            <person name="Culley D."/>
            <person name="Daum C."/>
            <person name="Ezra D."/>
            <person name="Gonzalez J."/>
            <person name="Henrissat B."/>
            <person name="Kuo A."/>
            <person name="Liang C."/>
            <person name="Lipzen A."/>
            <person name="Lutzoni F."/>
            <person name="Magnuson J."/>
            <person name="Mondo S."/>
            <person name="Nolan M."/>
            <person name="Ohm R."/>
            <person name="Pangilinan J."/>
            <person name="Park H.-J."/>
            <person name="Ramirez L."/>
            <person name="Alfaro M."/>
            <person name="Sun H."/>
            <person name="Tritt A."/>
            <person name="Yoshinaga Y."/>
            <person name="Zwiers L.-H."/>
            <person name="Turgeon B."/>
            <person name="Goodwin S."/>
            <person name="Spatafora J."/>
            <person name="Crous P."/>
            <person name="Grigoriev I."/>
        </authorList>
    </citation>
    <scope>NUCLEOTIDE SEQUENCE</scope>
    <source>
        <strain evidence="21">CBS 175.79</strain>
    </source>
</reference>
<dbReference type="InterPro" id="IPR005850">
    <property type="entry name" value="GalP_Utransf_C"/>
</dbReference>
<evidence type="ECO:0000256" key="9">
    <source>
        <dbReference type="ARBA" id="ARBA00022723"/>
    </source>
</evidence>
<dbReference type="FunFam" id="3.30.428.10:FF:000009">
    <property type="entry name" value="Galactose-1-phosphate uridylyltransferase"/>
    <property type="match status" value="1"/>
</dbReference>
<dbReference type="PANTHER" id="PTHR11943:SF1">
    <property type="entry name" value="GALACTOSE-1-PHOSPHATE URIDYLYLTRANSFERASE"/>
    <property type="match status" value="1"/>
</dbReference>
<feature type="domain" description="Galactose-1-phosphate uridyl transferase C-terminal" evidence="20">
    <location>
        <begin position="215"/>
        <end position="374"/>
    </location>
</feature>
<evidence type="ECO:0000256" key="17">
    <source>
        <dbReference type="PIRSR" id="PIRSR000808-4"/>
    </source>
</evidence>
<dbReference type="UniPathway" id="UPA00214"/>
<dbReference type="Pfam" id="PF02744">
    <property type="entry name" value="GalP_UDP_tr_C"/>
    <property type="match status" value="1"/>
</dbReference>
<feature type="binding site" description="in other chain" evidence="15">
    <location>
        <position position="61"/>
    </location>
    <ligand>
        <name>UDP-alpha-D-glucose</name>
        <dbReference type="ChEBI" id="CHEBI:58885"/>
        <note>ligand shared between dimeric partners</note>
    </ligand>
</feature>
<evidence type="ECO:0000256" key="14">
    <source>
        <dbReference type="PIRSR" id="PIRSR000808-1"/>
    </source>
</evidence>
<keyword evidence="10 16" id="KW-0862">Zinc</keyword>
<dbReference type="InterPro" id="IPR019779">
    <property type="entry name" value="GalP_UDPtransf1_His-AS"/>
</dbReference>
<feature type="binding site" evidence="16">
    <location>
        <position position="197"/>
    </location>
    <ligand>
        <name>Zn(2+)</name>
        <dbReference type="ChEBI" id="CHEBI:29105"/>
    </ligand>
</feature>
<comment type="similarity">
    <text evidence="3 18">Belongs to the galactose-1-phosphate uridylyltransferase type 1 family.</text>
</comment>
<feature type="binding site" evidence="17">
    <location>
        <position position="332"/>
    </location>
    <ligand>
        <name>Fe cation</name>
        <dbReference type="ChEBI" id="CHEBI:24875"/>
    </ligand>
</feature>
<organism evidence="21 22">
    <name type="scientific">Aaosphaeria arxii CBS 175.79</name>
    <dbReference type="NCBI Taxonomy" id="1450172"/>
    <lineage>
        <taxon>Eukaryota</taxon>
        <taxon>Fungi</taxon>
        <taxon>Dikarya</taxon>
        <taxon>Ascomycota</taxon>
        <taxon>Pezizomycotina</taxon>
        <taxon>Dothideomycetes</taxon>
        <taxon>Pleosporomycetidae</taxon>
        <taxon>Pleosporales</taxon>
        <taxon>Pleosporales incertae sedis</taxon>
        <taxon>Aaosphaeria</taxon>
    </lineage>
</organism>
<dbReference type="PROSITE" id="PS00117">
    <property type="entry name" value="GAL_P_UDP_TRANSF_I"/>
    <property type="match status" value="1"/>
</dbReference>
<feature type="binding site" evidence="15">
    <location>
        <begin position="347"/>
        <end position="348"/>
    </location>
    <ligand>
        <name>UDP-alpha-D-glucose</name>
        <dbReference type="ChEBI" id="CHEBI:58885"/>
        <note>ligand shared between dimeric partners</note>
    </ligand>
</feature>
<comment type="pathway">
    <text evidence="2 18">Carbohydrate metabolism; galactose metabolism.</text>
</comment>
<dbReference type="PANTHER" id="PTHR11943">
    <property type="entry name" value="GALACTOSE-1-PHOSPHATE URIDYLYLTRANSFERASE"/>
    <property type="match status" value="1"/>
</dbReference>
<feature type="binding site" evidence="15">
    <location>
        <begin position="352"/>
        <end position="353"/>
    </location>
    <ligand>
        <name>UDP-alpha-D-glucose</name>
        <dbReference type="ChEBI" id="CHEBI:58885"/>
        <note>ligand shared between dimeric partners</note>
    </ligand>
</feature>
<feature type="binding site" evidence="16">
    <location>
        <position position="52"/>
    </location>
    <ligand>
        <name>Zn(2+)</name>
        <dbReference type="ChEBI" id="CHEBI:29105"/>
    </ligand>
</feature>
<feature type="binding site" evidence="16">
    <location>
        <position position="121"/>
    </location>
    <ligand>
        <name>Zn(2+)</name>
        <dbReference type="ChEBI" id="CHEBI:29105"/>
    </ligand>
</feature>
<feature type="binding site" description="in other chain" evidence="15">
    <location>
        <position position="201"/>
    </location>
    <ligand>
        <name>UDP-alpha-D-glucose</name>
        <dbReference type="ChEBI" id="CHEBI:58885"/>
        <note>ligand shared between dimeric partners</note>
    </ligand>
</feature>
<dbReference type="AlphaFoldDB" id="A0A6A5Y4I4"/>
<name>A0A6A5Y4I4_9PLEO</name>
<dbReference type="FunFam" id="3.30.428.10:FF:000001">
    <property type="entry name" value="Galactose-1-phosphate uridylyltransferase"/>
    <property type="match status" value="1"/>
</dbReference>
<evidence type="ECO:0000259" key="19">
    <source>
        <dbReference type="Pfam" id="PF01087"/>
    </source>
</evidence>
<evidence type="ECO:0000256" key="12">
    <source>
        <dbReference type="ARBA" id="ARBA00023144"/>
    </source>
</evidence>
<dbReference type="GO" id="GO:0008270">
    <property type="term" value="F:zinc ion binding"/>
    <property type="evidence" value="ECO:0007669"/>
    <property type="project" value="InterPro"/>
</dbReference>
<keyword evidence="22" id="KW-1185">Reference proteome</keyword>
<dbReference type="GeneID" id="54284512"/>
<evidence type="ECO:0000256" key="1">
    <source>
        <dbReference type="ARBA" id="ARBA00001107"/>
    </source>
</evidence>
<comment type="catalytic activity">
    <reaction evidence="1 18">
        <text>alpha-D-galactose 1-phosphate + UDP-alpha-D-glucose = alpha-D-glucose 1-phosphate + UDP-alpha-D-galactose</text>
        <dbReference type="Rhea" id="RHEA:13989"/>
        <dbReference type="ChEBI" id="CHEBI:58336"/>
        <dbReference type="ChEBI" id="CHEBI:58601"/>
        <dbReference type="ChEBI" id="CHEBI:58885"/>
        <dbReference type="ChEBI" id="CHEBI:66914"/>
        <dbReference type="EC" id="2.7.7.12"/>
    </reaction>
</comment>